<dbReference type="EMBL" id="MK071981">
    <property type="protein sequence ID" value="AYV75919.1"/>
    <property type="molecule type" value="Genomic_DNA"/>
</dbReference>
<feature type="coiled-coil region" evidence="1">
    <location>
        <begin position="97"/>
        <end position="124"/>
    </location>
</feature>
<protein>
    <submittedName>
        <fullName evidence="2">Uncharacterized protein</fullName>
    </submittedName>
</protein>
<organism evidence="2">
    <name type="scientific">Terrestrivirus sp</name>
    <dbReference type="NCBI Taxonomy" id="2487775"/>
    <lineage>
        <taxon>Viruses</taxon>
        <taxon>Varidnaviria</taxon>
        <taxon>Bamfordvirae</taxon>
        <taxon>Nucleocytoviricota</taxon>
        <taxon>Megaviricetes</taxon>
        <taxon>Imitervirales</taxon>
        <taxon>Mimiviridae</taxon>
        <taxon>Klosneuvirinae</taxon>
    </lineage>
</organism>
<accession>A0A3G4ZR70</accession>
<proteinExistence type="predicted"/>
<name>A0A3G4ZR70_9VIRU</name>
<keyword evidence="1" id="KW-0175">Coiled coil</keyword>
<reference evidence="2" key="1">
    <citation type="submission" date="2018-10" db="EMBL/GenBank/DDBJ databases">
        <title>Hidden diversity of soil giant viruses.</title>
        <authorList>
            <person name="Schulz F."/>
            <person name="Alteio L."/>
            <person name="Goudeau D."/>
            <person name="Ryan E.M."/>
            <person name="Malmstrom R.R."/>
            <person name="Blanchard J."/>
            <person name="Woyke T."/>
        </authorList>
    </citation>
    <scope>NUCLEOTIDE SEQUENCE</scope>
    <source>
        <strain evidence="2">TEV1</strain>
    </source>
</reference>
<evidence type="ECO:0000313" key="2">
    <source>
        <dbReference type="EMBL" id="AYV75919.1"/>
    </source>
</evidence>
<sequence length="288" mass="33863">MQVYKTKYKYQLIYPIVGNKLYQATSLKGGAKRCYDELKQLDNIESDYFTVMNVDTFETFKFKIHPRKKNILKYSSFNKNVNPNMVGGVGSGEALIVEELDRKIDDVIRRVDQLETRFNNVVRRQDAIIDEYIEEQKEEQVHPPAYAQSNIGEHREHREHREHKQSVDVIEGPLEQSTRQEVIIRQPVQEHREEHPRDIQEIVIREPSRQQGHEEEIRIREGGKDININLIDEEALALGETGEQLVSRNIYNMNLKKLYEARMLKKIQDQEDKRKLVEEEGESGCTIM</sequence>
<gene>
    <name evidence="2" type="ORF">Terrestrivirus3_188</name>
</gene>
<evidence type="ECO:0000256" key="1">
    <source>
        <dbReference type="SAM" id="Coils"/>
    </source>
</evidence>